<keyword evidence="2" id="KW-1185">Reference proteome</keyword>
<evidence type="ECO:0000313" key="1">
    <source>
        <dbReference type="EMBL" id="CAG9836020.1"/>
    </source>
</evidence>
<dbReference type="EMBL" id="OU898281">
    <property type="protein sequence ID" value="CAG9836020.1"/>
    <property type="molecule type" value="Genomic_DNA"/>
</dbReference>
<evidence type="ECO:0000313" key="2">
    <source>
        <dbReference type="Proteomes" id="UP001153709"/>
    </source>
</evidence>
<proteinExistence type="predicted"/>
<gene>
    <name evidence="1" type="ORF">DIABBA_LOCUS9147</name>
</gene>
<reference evidence="1" key="1">
    <citation type="submission" date="2022-01" db="EMBL/GenBank/DDBJ databases">
        <authorList>
            <person name="King R."/>
        </authorList>
    </citation>
    <scope>NUCLEOTIDE SEQUENCE</scope>
</reference>
<dbReference type="AlphaFoldDB" id="A0A9N9XE71"/>
<dbReference type="Proteomes" id="UP001153709">
    <property type="component" value="Chromosome 6"/>
</dbReference>
<accession>A0A9N9XE71</accession>
<organism evidence="1 2">
    <name type="scientific">Diabrotica balteata</name>
    <name type="common">Banded cucumber beetle</name>
    <dbReference type="NCBI Taxonomy" id="107213"/>
    <lineage>
        <taxon>Eukaryota</taxon>
        <taxon>Metazoa</taxon>
        <taxon>Ecdysozoa</taxon>
        <taxon>Arthropoda</taxon>
        <taxon>Hexapoda</taxon>
        <taxon>Insecta</taxon>
        <taxon>Pterygota</taxon>
        <taxon>Neoptera</taxon>
        <taxon>Endopterygota</taxon>
        <taxon>Coleoptera</taxon>
        <taxon>Polyphaga</taxon>
        <taxon>Cucujiformia</taxon>
        <taxon>Chrysomeloidea</taxon>
        <taxon>Chrysomelidae</taxon>
        <taxon>Galerucinae</taxon>
        <taxon>Diabroticina</taxon>
        <taxon>Diabroticites</taxon>
        <taxon>Diabrotica</taxon>
    </lineage>
</organism>
<protein>
    <submittedName>
        <fullName evidence="1">Uncharacterized protein</fullName>
    </submittedName>
</protein>
<sequence length="120" mass="14481">MKLRSILSNSQLNLQLRIKFLKCYVYPVLLYGCETCIMKVNMINKLQAFEMWLYRRFLRISQVQHISNREVLNRVGQGEGDLIKMIKKKTRISGTYNERKQIQDNAVDTQRKDRRKKRNW</sequence>
<dbReference type="PROSITE" id="PS51257">
    <property type="entry name" value="PROKAR_LIPOPROTEIN"/>
    <property type="match status" value="1"/>
</dbReference>
<name>A0A9N9XE71_DIABA</name>
<dbReference type="OrthoDB" id="8196546at2759"/>